<dbReference type="HOGENOM" id="CLU_1619764_0_0_1"/>
<dbReference type="GeneID" id="19333909"/>
<dbReference type="KEGG" id="pfj:MYCFIDRAFT_178257"/>
<dbReference type="Proteomes" id="UP000016932">
    <property type="component" value="Unassembled WGS sequence"/>
</dbReference>
<gene>
    <name evidence="2" type="ORF">MYCFIDRAFT_178257</name>
</gene>
<feature type="region of interest" description="Disordered" evidence="1">
    <location>
        <begin position="44"/>
        <end position="76"/>
    </location>
</feature>
<reference evidence="2 3" key="1">
    <citation type="journal article" date="2012" name="PLoS Pathog.">
        <title>Diverse lifestyles and strategies of plant pathogenesis encoded in the genomes of eighteen Dothideomycetes fungi.</title>
        <authorList>
            <person name="Ohm R.A."/>
            <person name="Feau N."/>
            <person name="Henrissat B."/>
            <person name="Schoch C.L."/>
            <person name="Horwitz B.A."/>
            <person name="Barry K.W."/>
            <person name="Condon B.J."/>
            <person name="Copeland A.C."/>
            <person name="Dhillon B."/>
            <person name="Glaser F."/>
            <person name="Hesse C.N."/>
            <person name="Kosti I."/>
            <person name="LaButti K."/>
            <person name="Lindquist E.A."/>
            <person name="Lucas S."/>
            <person name="Salamov A.A."/>
            <person name="Bradshaw R.E."/>
            <person name="Ciuffetti L."/>
            <person name="Hamelin R.C."/>
            <person name="Kema G.H.J."/>
            <person name="Lawrence C."/>
            <person name="Scott J.A."/>
            <person name="Spatafora J.W."/>
            <person name="Turgeon B.G."/>
            <person name="de Wit P.J.G.M."/>
            <person name="Zhong S."/>
            <person name="Goodwin S.B."/>
            <person name="Grigoriev I.V."/>
        </authorList>
    </citation>
    <scope>NUCLEOTIDE SEQUENCE [LARGE SCALE GENOMIC DNA]</scope>
    <source>
        <strain evidence="2 3">CIRAD86</strain>
    </source>
</reference>
<dbReference type="RefSeq" id="XP_007930339.1">
    <property type="nucleotide sequence ID" value="XM_007932148.1"/>
</dbReference>
<evidence type="ECO:0000313" key="3">
    <source>
        <dbReference type="Proteomes" id="UP000016932"/>
    </source>
</evidence>
<accession>M3A507</accession>
<evidence type="ECO:0000256" key="1">
    <source>
        <dbReference type="SAM" id="MobiDB-lite"/>
    </source>
</evidence>
<name>M3A507_PSEFD</name>
<feature type="region of interest" description="Disordered" evidence="1">
    <location>
        <begin position="92"/>
        <end position="120"/>
    </location>
</feature>
<evidence type="ECO:0000313" key="2">
    <source>
        <dbReference type="EMBL" id="EME79686.1"/>
    </source>
</evidence>
<feature type="compositionally biased region" description="Polar residues" evidence="1">
    <location>
        <begin position="52"/>
        <end position="61"/>
    </location>
</feature>
<sequence>MALEMAVELATEASPNLNLSRLNGGSGQGPVFFAAKFDANGLESNCHRPSDADNQIQPSSRQADDDDERPSHPQHAILHAALWRDLVNGRVTDDQSRPLSTKTRASTGNAPAASRSRHHLRSSCRFVPAEVTCNNGLSPLRYRIRQKMAANTLNLLHPSISFTS</sequence>
<proteinExistence type="predicted"/>
<keyword evidence="3" id="KW-1185">Reference proteome</keyword>
<protein>
    <submittedName>
        <fullName evidence="2">Uncharacterized protein</fullName>
    </submittedName>
</protein>
<feature type="compositionally biased region" description="Polar residues" evidence="1">
    <location>
        <begin position="97"/>
        <end position="109"/>
    </location>
</feature>
<organism evidence="2 3">
    <name type="scientific">Pseudocercospora fijiensis (strain CIRAD86)</name>
    <name type="common">Black leaf streak disease fungus</name>
    <name type="synonym">Mycosphaerella fijiensis</name>
    <dbReference type="NCBI Taxonomy" id="383855"/>
    <lineage>
        <taxon>Eukaryota</taxon>
        <taxon>Fungi</taxon>
        <taxon>Dikarya</taxon>
        <taxon>Ascomycota</taxon>
        <taxon>Pezizomycotina</taxon>
        <taxon>Dothideomycetes</taxon>
        <taxon>Dothideomycetidae</taxon>
        <taxon>Mycosphaerellales</taxon>
        <taxon>Mycosphaerellaceae</taxon>
        <taxon>Pseudocercospora</taxon>
    </lineage>
</organism>
<dbReference type="AlphaFoldDB" id="M3A507"/>
<dbReference type="VEuPathDB" id="FungiDB:MYCFIDRAFT_178257"/>
<dbReference type="EMBL" id="KB446562">
    <property type="protein sequence ID" value="EME79686.1"/>
    <property type="molecule type" value="Genomic_DNA"/>
</dbReference>